<dbReference type="Proteomes" id="UP000001554">
    <property type="component" value="Chromosome 11"/>
</dbReference>
<proteinExistence type="inferred from homology"/>
<keyword evidence="4" id="KW-0963">Cytoplasm</keyword>
<dbReference type="OrthoDB" id="1723750at2759"/>
<dbReference type="GO" id="GO:0018064">
    <property type="term" value="F:protein-L-histidine N-tele-methyltransferase activity"/>
    <property type="evidence" value="ECO:0000318"/>
    <property type="project" value="GO_Central"/>
</dbReference>
<dbReference type="RefSeq" id="XP_035691929.1">
    <property type="nucleotide sequence ID" value="XM_035836036.1"/>
</dbReference>
<dbReference type="GO" id="GO:0005737">
    <property type="term" value="C:cytoplasm"/>
    <property type="evidence" value="ECO:0007669"/>
    <property type="project" value="UniProtKB-SubCell"/>
</dbReference>
<keyword evidence="7" id="KW-0949">S-adenosyl-L-methionine</keyword>
<evidence type="ECO:0000256" key="4">
    <source>
        <dbReference type="ARBA" id="ARBA00022490"/>
    </source>
</evidence>
<keyword evidence="11" id="KW-1185">Reference proteome</keyword>
<evidence type="ECO:0000256" key="6">
    <source>
        <dbReference type="ARBA" id="ARBA00022679"/>
    </source>
</evidence>
<feature type="compositionally biased region" description="Polar residues" evidence="10">
    <location>
        <begin position="42"/>
        <end position="57"/>
    </location>
</feature>
<evidence type="ECO:0000256" key="8">
    <source>
        <dbReference type="ARBA" id="ARBA00023242"/>
    </source>
</evidence>
<dbReference type="AlphaFoldDB" id="A0A9J7M0L7"/>
<evidence type="ECO:0000256" key="2">
    <source>
        <dbReference type="ARBA" id="ARBA00004496"/>
    </source>
</evidence>
<evidence type="ECO:0000256" key="10">
    <source>
        <dbReference type="SAM" id="MobiDB-lite"/>
    </source>
</evidence>
<comment type="subcellular location">
    <subcellularLocation>
        <location evidence="2">Cytoplasm</location>
    </subcellularLocation>
    <subcellularLocation>
        <location evidence="1">Nucleus</location>
    </subcellularLocation>
</comment>
<gene>
    <name evidence="12" type="primary">LOC118426546</name>
</gene>
<evidence type="ECO:0000256" key="3">
    <source>
        <dbReference type="ARBA" id="ARBA00012533"/>
    </source>
</evidence>
<dbReference type="GO" id="GO:0005634">
    <property type="term" value="C:nucleus"/>
    <property type="evidence" value="ECO:0000318"/>
    <property type="project" value="GO_Central"/>
</dbReference>
<feature type="region of interest" description="Disordered" evidence="10">
    <location>
        <begin position="39"/>
        <end position="59"/>
    </location>
</feature>
<dbReference type="InterPro" id="IPR019410">
    <property type="entry name" value="Methyltransf_16"/>
</dbReference>
<dbReference type="PANTHER" id="PTHR14614:SF39">
    <property type="entry name" value="HISTIDINE PROTEIN METHYLTRANSFERASE 1 HOMOLOG"/>
    <property type="match status" value="1"/>
</dbReference>
<dbReference type="InterPro" id="IPR029063">
    <property type="entry name" value="SAM-dependent_MTases_sf"/>
</dbReference>
<dbReference type="GO" id="GO:0032259">
    <property type="term" value="P:methylation"/>
    <property type="evidence" value="ECO:0007669"/>
    <property type="project" value="UniProtKB-KW"/>
</dbReference>
<evidence type="ECO:0000256" key="7">
    <source>
        <dbReference type="ARBA" id="ARBA00022691"/>
    </source>
</evidence>
<reference evidence="11" key="1">
    <citation type="journal article" date="2020" name="Nat. Ecol. Evol.">
        <title>Deeply conserved synteny resolves early events in vertebrate evolution.</title>
        <authorList>
            <person name="Simakov O."/>
            <person name="Marletaz F."/>
            <person name="Yue J.X."/>
            <person name="O'Connell B."/>
            <person name="Jenkins J."/>
            <person name="Brandt A."/>
            <person name="Calef R."/>
            <person name="Tung C.H."/>
            <person name="Huang T.K."/>
            <person name="Schmutz J."/>
            <person name="Satoh N."/>
            <person name="Yu J.K."/>
            <person name="Putnam N.H."/>
            <person name="Green R.E."/>
            <person name="Rokhsar D.S."/>
        </authorList>
    </citation>
    <scope>NUCLEOTIDE SEQUENCE [LARGE SCALE GENOMIC DNA]</scope>
    <source>
        <strain evidence="11">S238N-H82</strain>
    </source>
</reference>
<name>A0A9J7M0L7_BRAFL</name>
<dbReference type="PANTHER" id="PTHR14614">
    <property type="entry name" value="HEPATOCELLULAR CARCINOMA-ASSOCIATED ANTIGEN"/>
    <property type="match status" value="1"/>
</dbReference>
<evidence type="ECO:0000256" key="1">
    <source>
        <dbReference type="ARBA" id="ARBA00004123"/>
    </source>
</evidence>
<dbReference type="OMA" id="IKKCMSH"/>
<keyword evidence="8" id="KW-0539">Nucleus</keyword>
<dbReference type="EC" id="2.1.1.85" evidence="3"/>
<reference evidence="12" key="2">
    <citation type="submission" date="2025-08" db="UniProtKB">
        <authorList>
            <consortium name="RefSeq"/>
        </authorList>
    </citation>
    <scope>IDENTIFICATION</scope>
    <source>
        <strain evidence="12">S238N-H82</strain>
        <tissue evidence="12">Testes</tissue>
    </source>
</reference>
<dbReference type="CDD" id="cd02440">
    <property type="entry name" value="AdoMet_MTases"/>
    <property type="match status" value="1"/>
</dbReference>
<keyword evidence="6" id="KW-0808">Transferase</keyword>
<sequence length="313" mass="34404">MVLEFRVELQGFSKDHKILGRTRMSFTFGFEIKEEDVEKGDSSSSCQSIPELTTTSGGALKECPPPPLPAREITVSFSEVPQPTATSGLTLEGGEVLSYITCPESKCLEGSTSESDLIPNVYEGGMKIWECSVDLVQYLREIAYPWTGKNVLELGCGAGLPGILALTKGAGKIHFQDYNEEVLQTVTIPNVSLNTGTGVYAARCKFFAGDWSGVQKLLTEEFKSTSDKYDVILTSETIYNTASYQKLHDLMKSVLAPNGTVYLAAKTHYFGVGGGTRLFEEFLRKEDVFSSEVCKVYSEGVNREILKIEMKKS</sequence>
<evidence type="ECO:0000313" key="11">
    <source>
        <dbReference type="Proteomes" id="UP000001554"/>
    </source>
</evidence>
<evidence type="ECO:0000256" key="9">
    <source>
        <dbReference type="ARBA" id="ARBA00038126"/>
    </source>
</evidence>
<keyword evidence="5 12" id="KW-0489">Methyltransferase</keyword>
<dbReference type="GO" id="GO:0006417">
    <property type="term" value="P:regulation of translation"/>
    <property type="evidence" value="ECO:0000318"/>
    <property type="project" value="GO_Central"/>
</dbReference>
<protein>
    <recommendedName>
        <fullName evidence="3">protein-histidine N-methyltransferase</fullName>
        <ecNumber evidence="3">2.1.1.85</ecNumber>
    </recommendedName>
</protein>
<dbReference type="Gene3D" id="3.40.50.150">
    <property type="entry name" value="Vaccinia Virus protein VP39"/>
    <property type="match status" value="1"/>
</dbReference>
<dbReference type="KEGG" id="bfo:118426546"/>
<accession>A0A9J7M0L7</accession>
<comment type="similarity">
    <text evidence="9">Belongs to the methyltransferase superfamily. METTL18 family.</text>
</comment>
<organism evidence="11 12">
    <name type="scientific">Branchiostoma floridae</name>
    <name type="common">Florida lancelet</name>
    <name type="synonym">Amphioxus</name>
    <dbReference type="NCBI Taxonomy" id="7739"/>
    <lineage>
        <taxon>Eukaryota</taxon>
        <taxon>Metazoa</taxon>
        <taxon>Chordata</taxon>
        <taxon>Cephalochordata</taxon>
        <taxon>Leptocardii</taxon>
        <taxon>Amphioxiformes</taxon>
        <taxon>Branchiostomatidae</taxon>
        <taxon>Branchiostoma</taxon>
    </lineage>
</organism>
<dbReference type="GeneID" id="118426546"/>
<dbReference type="SUPFAM" id="SSF53335">
    <property type="entry name" value="S-adenosyl-L-methionine-dependent methyltransferases"/>
    <property type="match status" value="1"/>
</dbReference>
<evidence type="ECO:0000313" key="12">
    <source>
        <dbReference type="RefSeq" id="XP_035691929.1"/>
    </source>
</evidence>
<dbReference type="Pfam" id="PF10294">
    <property type="entry name" value="Methyltransf_16"/>
    <property type="match status" value="1"/>
</dbReference>
<evidence type="ECO:0000256" key="5">
    <source>
        <dbReference type="ARBA" id="ARBA00022603"/>
    </source>
</evidence>